<dbReference type="PANTHER" id="PTHR11188:SF17">
    <property type="entry name" value="FI21816P1"/>
    <property type="match status" value="1"/>
</dbReference>
<dbReference type="eggNOG" id="ENOG502S12W">
    <property type="taxonomic scope" value="Eukaryota"/>
</dbReference>
<organism evidence="1 2">
    <name type="scientific">Hyaloperonospora arabidopsidis (strain Emoy2)</name>
    <name type="common">Downy mildew agent</name>
    <name type="synonym">Peronospora arabidopsidis</name>
    <dbReference type="NCBI Taxonomy" id="559515"/>
    <lineage>
        <taxon>Eukaryota</taxon>
        <taxon>Sar</taxon>
        <taxon>Stramenopiles</taxon>
        <taxon>Oomycota</taxon>
        <taxon>Peronosporomycetes</taxon>
        <taxon>Peronosporales</taxon>
        <taxon>Peronosporaceae</taxon>
        <taxon>Hyaloperonospora</taxon>
    </lineage>
</organism>
<dbReference type="HOGENOM" id="CLU_024367_2_0_1"/>
<dbReference type="Gene3D" id="2.60.40.640">
    <property type="match status" value="2"/>
</dbReference>
<dbReference type="InParanoid" id="M4C5T7"/>
<dbReference type="InterPro" id="IPR050357">
    <property type="entry name" value="Arrestin_domain-protein"/>
</dbReference>
<dbReference type="GO" id="GO:0015031">
    <property type="term" value="P:protein transport"/>
    <property type="evidence" value="ECO:0007669"/>
    <property type="project" value="TreeGrafter"/>
</dbReference>
<name>M4C5T7_HYAAE</name>
<evidence type="ECO:0000313" key="1">
    <source>
        <dbReference type="EnsemblProtists" id="HpaP814466"/>
    </source>
</evidence>
<dbReference type="VEuPathDB" id="FungiDB:HpaG814466"/>
<evidence type="ECO:0000313" key="2">
    <source>
        <dbReference type="Proteomes" id="UP000011713"/>
    </source>
</evidence>
<dbReference type="PANTHER" id="PTHR11188">
    <property type="entry name" value="ARRESTIN DOMAIN CONTAINING PROTEIN"/>
    <property type="match status" value="1"/>
</dbReference>
<dbReference type="EnsemblProtists" id="HpaT814466">
    <property type="protein sequence ID" value="HpaP814466"/>
    <property type="gene ID" value="HpaG814466"/>
</dbReference>
<dbReference type="Proteomes" id="UP000011713">
    <property type="component" value="Unassembled WGS sequence"/>
</dbReference>
<reference evidence="2" key="1">
    <citation type="journal article" date="2010" name="Science">
        <title>Signatures of adaptation to obligate biotrophy in the Hyaloperonospora arabidopsidis genome.</title>
        <authorList>
            <person name="Baxter L."/>
            <person name="Tripathy S."/>
            <person name="Ishaque N."/>
            <person name="Boot N."/>
            <person name="Cabral A."/>
            <person name="Kemen E."/>
            <person name="Thines M."/>
            <person name="Ah-Fong A."/>
            <person name="Anderson R."/>
            <person name="Badejoko W."/>
            <person name="Bittner-Eddy P."/>
            <person name="Boore J.L."/>
            <person name="Chibucos M.C."/>
            <person name="Coates M."/>
            <person name="Dehal P."/>
            <person name="Delehaunty K."/>
            <person name="Dong S."/>
            <person name="Downton P."/>
            <person name="Dumas B."/>
            <person name="Fabro G."/>
            <person name="Fronick C."/>
            <person name="Fuerstenberg S.I."/>
            <person name="Fulton L."/>
            <person name="Gaulin E."/>
            <person name="Govers F."/>
            <person name="Hughes L."/>
            <person name="Humphray S."/>
            <person name="Jiang R.H."/>
            <person name="Judelson H."/>
            <person name="Kamoun S."/>
            <person name="Kyung K."/>
            <person name="Meijer H."/>
            <person name="Minx P."/>
            <person name="Morris P."/>
            <person name="Nelson J."/>
            <person name="Phuntumart V."/>
            <person name="Qutob D."/>
            <person name="Rehmany A."/>
            <person name="Rougon-Cardoso A."/>
            <person name="Ryden P."/>
            <person name="Torto-Alalibo T."/>
            <person name="Studholme D."/>
            <person name="Wang Y."/>
            <person name="Win J."/>
            <person name="Wood J."/>
            <person name="Clifton S.W."/>
            <person name="Rogers J."/>
            <person name="Van den Ackerveken G."/>
            <person name="Jones J.D."/>
            <person name="McDowell J.M."/>
            <person name="Beynon J."/>
            <person name="Tyler B.M."/>
        </authorList>
    </citation>
    <scope>NUCLEOTIDE SEQUENCE [LARGE SCALE GENOMIC DNA]</scope>
    <source>
        <strain evidence="2">Emoy2</strain>
    </source>
</reference>
<dbReference type="EMBL" id="JH598456">
    <property type="status" value="NOT_ANNOTATED_CDS"/>
    <property type="molecule type" value="Genomic_DNA"/>
</dbReference>
<dbReference type="InterPro" id="IPR014752">
    <property type="entry name" value="Arrestin-like_C"/>
</dbReference>
<accession>M4C5T7</accession>
<proteinExistence type="predicted"/>
<dbReference type="OMA" id="HESYAPG"/>
<reference evidence="1" key="2">
    <citation type="submission" date="2015-06" db="UniProtKB">
        <authorList>
            <consortium name="EnsemblProtists"/>
        </authorList>
    </citation>
    <scope>IDENTIFICATION</scope>
    <source>
        <strain evidence="1">Emoy2</strain>
    </source>
</reference>
<sequence>MAKRETAQGVNGRLSIALDQDNVAPGEIIRGMVRLGLLESIEARERESCSGREAVTWDEGGYSPVTNAFDKFFLQHKIELSPYAVYGAGESEHPFELQLPTDLPSSFELLDIYSETAEHLRVQIKYQVSVWLRSNSASVAYVTSEQEFTVHDPSTSAPPARALEISASEVVHWLYCVKRGDLQMTVTILNDVSVSGQAVPLQCCVNTSACKASVKSISVELVEDVVMQNLGEQSDWTVTRVLSTKQFIGLEAGCVRKLATSVKFVENEKQSPVNADVDAHFVQCSHRVIVRCEPRFAPTVVCEVPVRVLHHKTPFRAGSTRLQRMPAEVTAGSKSP</sequence>
<protein>
    <submittedName>
        <fullName evidence="1">Uncharacterized protein</fullName>
    </submittedName>
</protein>
<dbReference type="GO" id="GO:0005737">
    <property type="term" value="C:cytoplasm"/>
    <property type="evidence" value="ECO:0007669"/>
    <property type="project" value="TreeGrafter"/>
</dbReference>
<dbReference type="AlphaFoldDB" id="M4C5T7"/>
<dbReference type="STRING" id="559515.M4C5T7"/>
<keyword evidence="2" id="KW-1185">Reference proteome</keyword>